<feature type="region of interest" description="Disordered" evidence="1">
    <location>
        <begin position="172"/>
        <end position="191"/>
    </location>
</feature>
<evidence type="ECO:0000256" key="1">
    <source>
        <dbReference type="SAM" id="MobiDB-lite"/>
    </source>
</evidence>
<feature type="compositionally biased region" description="Basic residues" evidence="1">
    <location>
        <begin position="8"/>
        <end position="29"/>
    </location>
</feature>
<reference evidence="3" key="1">
    <citation type="submission" date="2023-07" db="EMBL/GenBank/DDBJ databases">
        <title>A chromosome-level genome assembly of Lolium multiflorum.</title>
        <authorList>
            <person name="Chen Y."/>
            <person name="Copetti D."/>
            <person name="Kolliker R."/>
            <person name="Studer B."/>
        </authorList>
    </citation>
    <scope>NUCLEOTIDE SEQUENCE</scope>
    <source>
        <strain evidence="3">02402/16</strain>
        <tissue evidence="3">Leaf</tissue>
    </source>
</reference>
<evidence type="ECO:0000313" key="3">
    <source>
        <dbReference type="EMBL" id="KAK1682265.1"/>
    </source>
</evidence>
<comment type="caution">
    <text evidence="3">The sequence shown here is derived from an EMBL/GenBank/DDBJ whole genome shotgun (WGS) entry which is preliminary data.</text>
</comment>
<dbReference type="Pfam" id="PF13966">
    <property type="entry name" value="zf-RVT"/>
    <property type="match status" value="1"/>
</dbReference>
<dbReference type="AlphaFoldDB" id="A0AAD8TG18"/>
<dbReference type="Proteomes" id="UP001231189">
    <property type="component" value="Unassembled WGS sequence"/>
</dbReference>
<dbReference type="PANTHER" id="PTHR33116:SF78">
    <property type="entry name" value="OS12G0587133 PROTEIN"/>
    <property type="match status" value="1"/>
</dbReference>
<evidence type="ECO:0000313" key="4">
    <source>
        <dbReference type="Proteomes" id="UP001231189"/>
    </source>
</evidence>
<dbReference type="PANTHER" id="PTHR33116">
    <property type="entry name" value="REVERSE TRANSCRIPTASE ZINC-BINDING DOMAIN-CONTAINING PROTEIN-RELATED-RELATED"/>
    <property type="match status" value="1"/>
</dbReference>
<dbReference type="EMBL" id="JAUUTY010000002">
    <property type="protein sequence ID" value="KAK1682265.1"/>
    <property type="molecule type" value="Genomic_DNA"/>
</dbReference>
<gene>
    <name evidence="3" type="ORF">QYE76_043113</name>
</gene>
<organism evidence="3 4">
    <name type="scientific">Lolium multiflorum</name>
    <name type="common">Italian ryegrass</name>
    <name type="synonym">Lolium perenne subsp. multiflorum</name>
    <dbReference type="NCBI Taxonomy" id="4521"/>
    <lineage>
        <taxon>Eukaryota</taxon>
        <taxon>Viridiplantae</taxon>
        <taxon>Streptophyta</taxon>
        <taxon>Embryophyta</taxon>
        <taxon>Tracheophyta</taxon>
        <taxon>Spermatophyta</taxon>
        <taxon>Magnoliopsida</taxon>
        <taxon>Liliopsida</taxon>
        <taxon>Poales</taxon>
        <taxon>Poaceae</taxon>
        <taxon>BOP clade</taxon>
        <taxon>Pooideae</taxon>
        <taxon>Poodae</taxon>
        <taxon>Poeae</taxon>
        <taxon>Poeae Chloroplast Group 2 (Poeae type)</taxon>
        <taxon>Loliodinae</taxon>
        <taxon>Loliinae</taxon>
        <taxon>Lolium</taxon>
    </lineage>
</organism>
<feature type="compositionally biased region" description="Basic and acidic residues" evidence="1">
    <location>
        <begin position="57"/>
        <end position="69"/>
    </location>
</feature>
<feature type="domain" description="Reverse transcriptase zinc-binding" evidence="2">
    <location>
        <begin position="296"/>
        <end position="380"/>
    </location>
</feature>
<name>A0AAD8TG18_LOLMU</name>
<keyword evidence="4" id="KW-1185">Reference proteome</keyword>
<dbReference type="InterPro" id="IPR026960">
    <property type="entry name" value="RVT-Znf"/>
</dbReference>
<feature type="compositionally biased region" description="Basic residues" evidence="1">
    <location>
        <begin position="119"/>
        <end position="147"/>
    </location>
</feature>
<sequence length="470" mass="53140">MRAGARASHPRRRGLARSRAHHERARRRGLYINERAAWHGRSRSPGEDDPGCGGARGVREQQDLDEPAKWPDLAGAAPPRAGGGGRRPGEDAERGPSSSARRGRRLRVGGAPGGGARAARWRRRSAGARRRRSAWRRRSAARRRSVRARGTAARPASPPNPHSAWERAQWEPWPESPVPSGVSSRNSASPPGGVVVIDADDDEYCWGRARFWTDNWLPGGRSVESLLPALFSYARDSGTSVAEALISRRWVRDISGGISLQAMGQYLYLWDVVQETNLIEGQPDKLIWRCSADGVFIVKSAYNLYFMTNTLFACAKPIWRSKAPMKCKFFMWLVVHKRCLTADILEKRGWPHNATCTLCNNANESCTHLFVHCRFSHQVWSKVRDWAKADFPIPNDDILSSEDWWLQARKKAPKVLRRDFDTVAILVHWQIWKERNARIFQQNFCTIGRVVELIIEDIRAWRAAGCIEAF</sequence>
<proteinExistence type="predicted"/>
<protein>
    <recommendedName>
        <fullName evidence="2">Reverse transcriptase zinc-binding domain-containing protein</fullName>
    </recommendedName>
</protein>
<accession>A0AAD8TG18</accession>
<feature type="region of interest" description="Disordered" evidence="1">
    <location>
        <begin position="1"/>
        <end position="167"/>
    </location>
</feature>
<evidence type="ECO:0000259" key="2">
    <source>
        <dbReference type="Pfam" id="PF13966"/>
    </source>
</evidence>